<organism evidence="8 9">
    <name type="scientific">Romanomermis culicivorax</name>
    <name type="common">Nematode worm</name>
    <dbReference type="NCBI Taxonomy" id="13658"/>
    <lineage>
        <taxon>Eukaryota</taxon>
        <taxon>Metazoa</taxon>
        <taxon>Ecdysozoa</taxon>
        <taxon>Nematoda</taxon>
        <taxon>Enoplea</taxon>
        <taxon>Dorylaimia</taxon>
        <taxon>Mermithida</taxon>
        <taxon>Mermithoidea</taxon>
        <taxon>Mermithidae</taxon>
        <taxon>Romanomermis</taxon>
    </lineage>
</organism>
<dbReference type="GO" id="GO:0000812">
    <property type="term" value="C:Swr1 complex"/>
    <property type="evidence" value="ECO:0007669"/>
    <property type="project" value="TreeGrafter"/>
</dbReference>
<keyword evidence="4" id="KW-0347">Helicase</keyword>
<dbReference type="InterPro" id="IPR050520">
    <property type="entry name" value="INO80/SWR1_helicase"/>
</dbReference>
<dbReference type="GO" id="GO:0005524">
    <property type="term" value="F:ATP binding"/>
    <property type="evidence" value="ECO:0007669"/>
    <property type="project" value="UniProtKB-KW"/>
</dbReference>
<keyword evidence="8" id="KW-1185">Reference proteome</keyword>
<dbReference type="CDD" id="cd18793">
    <property type="entry name" value="SF2_C_SNF"/>
    <property type="match status" value="1"/>
</dbReference>
<dbReference type="InterPro" id="IPR027417">
    <property type="entry name" value="P-loop_NTPase"/>
</dbReference>
<accession>A0A915KVD8</accession>
<proteinExistence type="predicted"/>
<dbReference type="GO" id="GO:0004386">
    <property type="term" value="F:helicase activity"/>
    <property type="evidence" value="ECO:0007669"/>
    <property type="project" value="UniProtKB-KW"/>
</dbReference>
<evidence type="ECO:0000256" key="4">
    <source>
        <dbReference type="ARBA" id="ARBA00022806"/>
    </source>
</evidence>
<evidence type="ECO:0000313" key="9">
    <source>
        <dbReference type="WBParaSite" id="nRc.2.0.1.t41525-RA"/>
    </source>
</evidence>
<dbReference type="WBParaSite" id="nRc.2.0.1.t41525-RA">
    <property type="protein sequence ID" value="nRc.2.0.1.t41525-RA"/>
    <property type="gene ID" value="nRc.2.0.1.g41525"/>
</dbReference>
<dbReference type="InterPro" id="IPR001650">
    <property type="entry name" value="Helicase_C-like"/>
</dbReference>
<feature type="domain" description="Helicase C-terminal" evidence="7">
    <location>
        <begin position="1"/>
        <end position="130"/>
    </location>
</feature>
<dbReference type="InterPro" id="IPR049730">
    <property type="entry name" value="SNF2/RAD54-like_C"/>
</dbReference>
<evidence type="ECO:0000256" key="5">
    <source>
        <dbReference type="ARBA" id="ARBA00022840"/>
    </source>
</evidence>
<keyword evidence="5" id="KW-0067">ATP-binding</keyword>
<evidence type="ECO:0000256" key="2">
    <source>
        <dbReference type="ARBA" id="ARBA00022741"/>
    </source>
</evidence>
<protein>
    <submittedName>
        <fullName evidence="9">Helicase C-terminal domain-containing protein</fullName>
    </submittedName>
</protein>
<keyword evidence="2" id="KW-0547">Nucleotide-binding</keyword>
<dbReference type="AlphaFoldDB" id="A0A915KVD8"/>
<dbReference type="PANTHER" id="PTHR45685:SF1">
    <property type="entry name" value="HELICASE SRCAP"/>
    <property type="match status" value="1"/>
</dbReference>
<dbReference type="PANTHER" id="PTHR45685">
    <property type="entry name" value="HELICASE SRCAP-RELATED"/>
    <property type="match status" value="1"/>
</dbReference>
<evidence type="ECO:0000256" key="1">
    <source>
        <dbReference type="ARBA" id="ARBA00004123"/>
    </source>
</evidence>
<dbReference type="GO" id="GO:0042393">
    <property type="term" value="F:histone binding"/>
    <property type="evidence" value="ECO:0007669"/>
    <property type="project" value="TreeGrafter"/>
</dbReference>
<dbReference type="GO" id="GO:0016887">
    <property type="term" value="F:ATP hydrolysis activity"/>
    <property type="evidence" value="ECO:0007669"/>
    <property type="project" value="TreeGrafter"/>
</dbReference>
<dbReference type="GO" id="GO:0006338">
    <property type="term" value="P:chromatin remodeling"/>
    <property type="evidence" value="ECO:0007669"/>
    <property type="project" value="TreeGrafter"/>
</dbReference>
<dbReference type="Pfam" id="PF00271">
    <property type="entry name" value="Helicase_C"/>
    <property type="match status" value="1"/>
</dbReference>
<dbReference type="PROSITE" id="PS51194">
    <property type="entry name" value="HELICASE_CTER"/>
    <property type="match status" value="1"/>
</dbReference>
<dbReference type="Gene3D" id="3.40.50.300">
    <property type="entry name" value="P-loop containing nucleotide triphosphate hydrolases"/>
    <property type="match status" value="1"/>
</dbReference>
<feature type="region of interest" description="Disordered" evidence="6">
    <location>
        <begin position="187"/>
        <end position="209"/>
    </location>
</feature>
<dbReference type="SMART" id="SM00490">
    <property type="entry name" value="HELICc"/>
    <property type="match status" value="1"/>
</dbReference>
<evidence type="ECO:0000256" key="3">
    <source>
        <dbReference type="ARBA" id="ARBA00022801"/>
    </source>
</evidence>
<evidence type="ECO:0000313" key="8">
    <source>
        <dbReference type="Proteomes" id="UP000887565"/>
    </source>
</evidence>
<dbReference type="SUPFAM" id="SSF52540">
    <property type="entry name" value="P-loop containing nucleoside triphosphate hydrolases"/>
    <property type="match status" value="1"/>
</dbReference>
<sequence length="419" mass="48111">MARMLDILESFLSYHGHTYLRLDGATQIEHRQILMERFNQDRRIFCFILSTRSGGIGINLTGADTVIFYDSDWNPTMDAQAQDRCHRIGQTRDVHIYRLISEKTVEENILKKSMQKRKLGEIAIEEGEFTSEFFKKSNIADIFELVNADTSKLPSLSQQELEQVMTRVEDDERDVAAANVARAEAVANMDEFNEESPQPSTSLNADDDASTIDPDMLKIDQEMKHLMEQLKPVERYAVRYIEAIVEPDRLDEVRQTEREIESHKRKWEQLQETSAVENERKRRRIRDEEFDLTYEIDDSTSQVNTNKDASSSTPLTHNSLAMNRKRRSTFGKRRPIEPSLSSVFENSSIRVNDSLSYKKDVIEDSKIPTKANFDNIFDKIGGPITNISPLKASSNQLTPCRDTECVENPAEKTNGHMSC</sequence>
<keyword evidence="3" id="KW-0378">Hydrolase</keyword>
<dbReference type="GO" id="GO:0003677">
    <property type="term" value="F:DNA binding"/>
    <property type="evidence" value="ECO:0007669"/>
    <property type="project" value="UniProtKB-KW"/>
</dbReference>
<reference evidence="9" key="1">
    <citation type="submission" date="2022-11" db="UniProtKB">
        <authorList>
            <consortium name="WormBaseParasite"/>
        </authorList>
    </citation>
    <scope>IDENTIFICATION</scope>
</reference>
<name>A0A915KVD8_ROMCU</name>
<comment type="subcellular location">
    <subcellularLocation>
        <location evidence="1">Nucleus</location>
    </subcellularLocation>
</comment>
<evidence type="ECO:0000256" key="6">
    <source>
        <dbReference type="SAM" id="MobiDB-lite"/>
    </source>
</evidence>
<evidence type="ECO:0000259" key="7">
    <source>
        <dbReference type="PROSITE" id="PS51194"/>
    </source>
</evidence>
<feature type="compositionally biased region" description="Polar residues" evidence="6">
    <location>
        <begin position="195"/>
        <end position="204"/>
    </location>
</feature>
<dbReference type="Proteomes" id="UP000887565">
    <property type="component" value="Unplaced"/>
</dbReference>